<dbReference type="Pfam" id="PF23286">
    <property type="entry name" value="LRR_13"/>
    <property type="match status" value="1"/>
</dbReference>
<reference evidence="5 6" key="1">
    <citation type="journal article" date="2018" name="PLoS Genet.">
        <title>Population sequencing reveals clonal diversity and ancestral inbreeding in the grapevine cultivar Chardonnay.</title>
        <authorList>
            <person name="Roach M.J."/>
            <person name="Johnson D.L."/>
            <person name="Bohlmann J."/>
            <person name="van Vuuren H.J."/>
            <person name="Jones S.J."/>
            <person name="Pretorius I.S."/>
            <person name="Schmidt S.A."/>
            <person name="Borneman A.R."/>
        </authorList>
    </citation>
    <scope>NUCLEOTIDE SEQUENCE [LARGE SCALE GENOMIC DNA]</scope>
    <source>
        <strain evidence="6">cv. Chardonnay</strain>
        <tissue evidence="5">Leaf</tissue>
    </source>
</reference>
<dbReference type="InterPro" id="IPR058546">
    <property type="entry name" value="RPS4B/Roq1-like_LRR"/>
</dbReference>
<name>A0A438CLL4_VITVI</name>
<comment type="caution">
    <text evidence="5">The sequence shown here is derived from an EMBL/GenBank/DDBJ whole genome shotgun (WGS) entry which is preliminary data.</text>
</comment>
<dbReference type="Proteomes" id="UP000288805">
    <property type="component" value="Unassembled WGS sequence"/>
</dbReference>
<dbReference type="Gene3D" id="3.80.10.10">
    <property type="entry name" value="Ribonuclease Inhibitor"/>
    <property type="match status" value="3"/>
</dbReference>
<evidence type="ECO:0000256" key="1">
    <source>
        <dbReference type="ARBA" id="ARBA00022614"/>
    </source>
</evidence>
<evidence type="ECO:0000259" key="4">
    <source>
        <dbReference type="Pfam" id="PF23286"/>
    </source>
</evidence>
<dbReference type="PANTHER" id="PTHR11017:SF570">
    <property type="entry name" value="DISEASE RESISTANCE PROTEIN (TIR-NBS CLASS)-RELATED"/>
    <property type="match status" value="1"/>
</dbReference>
<evidence type="ECO:0000313" key="6">
    <source>
        <dbReference type="Proteomes" id="UP000288805"/>
    </source>
</evidence>
<dbReference type="Pfam" id="PF00560">
    <property type="entry name" value="LRR_1"/>
    <property type="match status" value="2"/>
</dbReference>
<protein>
    <submittedName>
        <fullName evidence="5">Putative WRKY transcription factor 19</fullName>
    </submittedName>
</protein>
<organism evidence="5 6">
    <name type="scientific">Vitis vinifera</name>
    <name type="common">Grape</name>
    <dbReference type="NCBI Taxonomy" id="29760"/>
    <lineage>
        <taxon>Eukaryota</taxon>
        <taxon>Viridiplantae</taxon>
        <taxon>Streptophyta</taxon>
        <taxon>Embryophyta</taxon>
        <taxon>Tracheophyta</taxon>
        <taxon>Spermatophyta</taxon>
        <taxon>Magnoliopsida</taxon>
        <taxon>eudicotyledons</taxon>
        <taxon>Gunneridae</taxon>
        <taxon>Pentapetalae</taxon>
        <taxon>rosids</taxon>
        <taxon>Vitales</taxon>
        <taxon>Vitaceae</taxon>
        <taxon>Viteae</taxon>
        <taxon>Vitis</taxon>
    </lineage>
</organism>
<dbReference type="PANTHER" id="PTHR11017">
    <property type="entry name" value="LEUCINE-RICH REPEAT-CONTAINING PROTEIN"/>
    <property type="match status" value="1"/>
</dbReference>
<dbReference type="SUPFAM" id="SSF52058">
    <property type="entry name" value="L domain-like"/>
    <property type="match status" value="3"/>
</dbReference>
<feature type="domain" description="Disease resistance protein RPS4B/Roq1-like leucine-rich repeats" evidence="4">
    <location>
        <begin position="271"/>
        <end position="356"/>
    </location>
</feature>
<dbReference type="PROSITE" id="PS51450">
    <property type="entry name" value="LRR"/>
    <property type="match status" value="1"/>
</dbReference>
<keyword evidence="3" id="KW-0611">Plant defense</keyword>
<gene>
    <name evidence="5" type="primary">WRKY19_12</name>
    <name evidence="5" type="ORF">CK203_088753</name>
</gene>
<evidence type="ECO:0000256" key="3">
    <source>
        <dbReference type="ARBA" id="ARBA00022821"/>
    </source>
</evidence>
<dbReference type="InterPro" id="IPR003591">
    <property type="entry name" value="Leu-rich_rpt_typical-subtyp"/>
</dbReference>
<keyword evidence="2" id="KW-0677">Repeat</keyword>
<proteinExistence type="predicted"/>
<accession>A0A438CLL4</accession>
<dbReference type="InterPro" id="IPR032675">
    <property type="entry name" value="LRR_dom_sf"/>
</dbReference>
<evidence type="ECO:0000313" key="5">
    <source>
        <dbReference type="EMBL" id="RVW24107.1"/>
    </source>
</evidence>
<keyword evidence="1" id="KW-0433">Leucine-rich repeat</keyword>
<dbReference type="InterPro" id="IPR044974">
    <property type="entry name" value="Disease_R_plants"/>
</dbReference>
<evidence type="ECO:0000256" key="2">
    <source>
        <dbReference type="ARBA" id="ARBA00022737"/>
    </source>
</evidence>
<dbReference type="SMART" id="SM00369">
    <property type="entry name" value="LRR_TYP"/>
    <property type="match status" value="5"/>
</dbReference>
<dbReference type="AlphaFoldDB" id="A0A438CLL4"/>
<sequence>MHDLLQQMGREVVRQEGLKESHKYPQEPGKRSRLWDPKDVESVLIGNTGTKAIEGLFVEVSTSNQIQFSANSFVKMKSLRLLKVYHMIENGLDYFEVDLPEDFEIPSSELRYLHFEGYRLQCLPKNFHAKNLVELDLIGSNIKQLWKENEILDKLKVINLSYSEDLVEIPDFLSVPNLEILILEGCTRLHSLPRNFHKLEHLRSLSCWGCSKLESFPKIKGNMSELRKLNLGGTPLMEVPSSIGHLKALQHLDLTFCKSLRSLSESICNLSFLETLILVGCSNLKGFPEIKDDMENLKRLDLTSTGIEELPSSIGHLKALQHLDMSSCKSLRSLSESICNLSSLETLILVGCSNLKGFPEIKDDMENLKRLDLSETGIEELPSSIGRLKALQHLDLSRNQRLYGNLEDLSLSSTGIEELPSSIGHLKALKHLELVSLPDSICNLSSLKALDVQQCPKLERVEVNLVGSLDLTCWILKQRVIWCSSNLRHAVVEGEGLNHHVSSLSSLVESCTRDNRGIGGDCFHLYALEVFFRSLTEGEILNHICHLSSLQNLSLDGNHFSSIPATSFSFLTEKPPLESLPEASTNSRASTSLRVLDVHDCPCLETLSSPSSLLCFSMFECFKSAIEETECGSIGARNHNFCPWNNGIPEWISHKKKDLK</sequence>
<dbReference type="InterPro" id="IPR001611">
    <property type="entry name" value="Leu-rich_rpt"/>
</dbReference>
<dbReference type="GO" id="GO:0006952">
    <property type="term" value="P:defense response"/>
    <property type="evidence" value="ECO:0007669"/>
    <property type="project" value="InterPro"/>
</dbReference>
<dbReference type="EMBL" id="QGNW01002179">
    <property type="protein sequence ID" value="RVW24107.1"/>
    <property type="molecule type" value="Genomic_DNA"/>
</dbReference>